<evidence type="ECO:0000313" key="2">
    <source>
        <dbReference type="Proteomes" id="UP000008555"/>
    </source>
</evidence>
<dbReference type="Proteomes" id="UP000008555">
    <property type="component" value="Chromosome"/>
</dbReference>
<protein>
    <submittedName>
        <fullName evidence="1">Uncharacterized protein</fullName>
    </submittedName>
</protein>
<evidence type="ECO:0000313" key="1">
    <source>
        <dbReference type="EMBL" id="ACI23189.1"/>
    </source>
</evidence>
<dbReference type="RefSeq" id="WP_010957618.1">
    <property type="nucleotide sequence ID" value="NC_009727.1"/>
</dbReference>
<dbReference type="AlphaFoldDB" id="B5XHG9"/>
<reference evidence="1 2" key="1">
    <citation type="journal article" date="2009" name="Infect. Immun.">
        <title>Comparative genomics reveal extensive transposon-mediated genomic plasticity and diversity among potential effector proteins within the genus Coxiella.</title>
        <authorList>
            <person name="Beare P.A."/>
            <person name="Unsworth N."/>
            <person name="Andoh M."/>
            <person name="Voth D.E."/>
            <person name="Omsland A."/>
            <person name="Gilk S.D."/>
            <person name="Williams K.P."/>
            <person name="Sobral B.W."/>
            <person name="Kupko J.J.III."/>
            <person name="Porcella S.F."/>
            <person name="Samuel J.E."/>
            <person name="Heinzen R.A."/>
        </authorList>
    </citation>
    <scope>NUCLEOTIDE SEQUENCE [LARGE SCALE GENOMIC DNA]</scope>
    <source>
        <strain evidence="1 2">Dugway 5J108-111</strain>
    </source>
</reference>
<dbReference type="EMBL" id="CP000733">
    <property type="protein sequence ID" value="ACI23189.1"/>
    <property type="molecule type" value="Genomic_DNA"/>
</dbReference>
<name>B5XHG9_COXBN</name>
<dbReference type="KEGG" id="cbd:CBUD_1574a"/>
<accession>B5XHG9</accession>
<proteinExistence type="predicted"/>
<sequence>MAVILILALRLLKARRPAVKPRDDDAKIKIAGLLDCYFYRN</sequence>
<gene>
    <name evidence="1" type="ORF">CBUD_1574a</name>
</gene>
<dbReference type="HOGENOM" id="CLU_219037_0_0_6"/>
<organism evidence="1 2">
    <name type="scientific">Coxiella burnetii (strain Dugway 5J108-111)</name>
    <dbReference type="NCBI Taxonomy" id="434922"/>
    <lineage>
        <taxon>Bacteria</taxon>
        <taxon>Pseudomonadati</taxon>
        <taxon>Pseudomonadota</taxon>
        <taxon>Gammaproteobacteria</taxon>
        <taxon>Legionellales</taxon>
        <taxon>Coxiellaceae</taxon>
        <taxon>Coxiella</taxon>
    </lineage>
</organism>